<dbReference type="Proteomes" id="UP000654075">
    <property type="component" value="Unassembled WGS sequence"/>
</dbReference>
<accession>A0A813G3Q3</accession>
<evidence type="ECO:0008006" key="3">
    <source>
        <dbReference type="Google" id="ProtNLM"/>
    </source>
</evidence>
<reference evidence="1" key="1">
    <citation type="submission" date="2021-02" db="EMBL/GenBank/DDBJ databases">
        <authorList>
            <person name="Dougan E. K."/>
            <person name="Rhodes N."/>
            <person name="Thang M."/>
            <person name="Chan C."/>
        </authorList>
    </citation>
    <scope>NUCLEOTIDE SEQUENCE</scope>
</reference>
<organism evidence="1 2">
    <name type="scientific">Polarella glacialis</name>
    <name type="common">Dinoflagellate</name>
    <dbReference type="NCBI Taxonomy" id="89957"/>
    <lineage>
        <taxon>Eukaryota</taxon>
        <taxon>Sar</taxon>
        <taxon>Alveolata</taxon>
        <taxon>Dinophyceae</taxon>
        <taxon>Suessiales</taxon>
        <taxon>Suessiaceae</taxon>
        <taxon>Polarella</taxon>
    </lineage>
</organism>
<dbReference type="Gene3D" id="3.40.190.10">
    <property type="entry name" value="Periplasmic binding protein-like II"/>
    <property type="match status" value="2"/>
</dbReference>
<dbReference type="EMBL" id="CAJNNV010026939">
    <property type="protein sequence ID" value="CAE8619295.1"/>
    <property type="molecule type" value="Genomic_DNA"/>
</dbReference>
<comment type="caution">
    <text evidence="1">The sequence shown here is derived from an EMBL/GenBank/DDBJ whole genome shotgun (WGS) entry which is preliminary data.</text>
</comment>
<dbReference type="PANTHER" id="PTHR35841:SF1">
    <property type="entry name" value="PHOSPHONATES-BINDING PERIPLASMIC PROTEIN"/>
    <property type="match status" value="1"/>
</dbReference>
<keyword evidence="2" id="KW-1185">Reference proteome</keyword>
<gene>
    <name evidence="1" type="ORF">PGLA1383_LOCUS36886</name>
</gene>
<proteinExistence type="predicted"/>
<dbReference type="SUPFAM" id="SSF53850">
    <property type="entry name" value="Periplasmic binding protein-like II"/>
    <property type="match status" value="1"/>
</dbReference>
<dbReference type="OrthoDB" id="10262451at2759"/>
<protein>
    <recommendedName>
        <fullName evidence="3">Thiamine pyrimidine synthase</fullName>
    </recommendedName>
</protein>
<dbReference type="AlphaFoldDB" id="A0A813G3Q3"/>
<name>A0A813G3Q3_POLGL</name>
<evidence type="ECO:0000313" key="2">
    <source>
        <dbReference type="Proteomes" id="UP000654075"/>
    </source>
</evidence>
<dbReference type="PROSITE" id="PS51257">
    <property type="entry name" value="PROKAR_LIPOPROTEIN"/>
    <property type="match status" value="1"/>
</dbReference>
<dbReference type="Pfam" id="PF12974">
    <property type="entry name" value="Phosphonate-bd"/>
    <property type="match status" value="1"/>
</dbReference>
<dbReference type="PANTHER" id="PTHR35841">
    <property type="entry name" value="PHOSPHONATES-BINDING PERIPLASMIC PROTEIN"/>
    <property type="match status" value="1"/>
</dbReference>
<sequence>MGASSCKGVADAQVGANNPVIIVGCSDYCDQIRTIWDGMKQHFIKAAVEFDFVLFTNYDRQVEALLGGHIDIAWNGPLAHVRTQKRTGGASLSLGMRDVDCSFVSRFIVRKKAGIIDLAGLKNKRLAVGTRDSPQACILPLQFLKSEGVALDTMDVTFFDRDYGKHGDTAVGEIEVMKALSRGDFDVGIVSDMMWQRALSSADVNAGSGEELEVLAAVKVPVFDHCQFDALPTLDQKKKDAFVETLFKMDFAKPEDRRVMQLEGIKEKWVRPREEGYATVRAALSAEPNVPFPPPLYTLENHPFKSFSVL</sequence>
<dbReference type="OMA" id="KHGDHIG"/>
<evidence type="ECO:0000313" key="1">
    <source>
        <dbReference type="EMBL" id="CAE8619295.1"/>
    </source>
</evidence>